<organism evidence="8 9">
    <name type="scientific">Allopontixanthobacter confluentis</name>
    <dbReference type="NCBI Taxonomy" id="1849021"/>
    <lineage>
        <taxon>Bacteria</taxon>
        <taxon>Pseudomonadati</taxon>
        <taxon>Pseudomonadota</taxon>
        <taxon>Alphaproteobacteria</taxon>
        <taxon>Sphingomonadales</taxon>
        <taxon>Erythrobacteraceae</taxon>
        <taxon>Allopontixanthobacter</taxon>
    </lineage>
</organism>
<gene>
    <name evidence="8" type="ORF">GRI44_00580</name>
</gene>
<dbReference type="PANTHER" id="PTHR30106">
    <property type="entry name" value="INNER MEMBRANE PROTEIN YEIH-RELATED"/>
    <property type="match status" value="1"/>
</dbReference>
<protein>
    <submittedName>
        <fullName evidence="8">Putative sulfate exporter family transporter</fullName>
    </submittedName>
</protein>
<dbReference type="Pfam" id="PF03601">
    <property type="entry name" value="Cons_hypoth698"/>
    <property type="match status" value="1"/>
</dbReference>
<feature type="transmembrane region" description="Helical" evidence="7">
    <location>
        <begin position="154"/>
        <end position="173"/>
    </location>
</feature>
<feature type="transmembrane region" description="Helical" evidence="7">
    <location>
        <begin position="221"/>
        <end position="240"/>
    </location>
</feature>
<keyword evidence="4 7" id="KW-0812">Transmembrane</keyword>
<evidence type="ECO:0000256" key="5">
    <source>
        <dbReference type="ARBA" id="ARBA00022989"/>
    </source>
</evidence>
<evidence type="ECO:0000256" key="6">
    <source>
        <dbReference type="ARBA" id="ARBA00023136"/>
    </source>
</evidence>
<sequence length="336" mass="35387">MASPRRRIGAYFPGLAVVLIAAAAATYLSEHYGLPVILAGLLLGLSLNFISGDDRVTPGLDLCSTNFLRWGIVLLGSQITVMQITSLGLLPFLALINIMALVIFSGVCAARLLGQGKFVGLLAGGATAICGASAALAIYAVIGRDRLDHHRFTFTLVGISLASAVAMSAYPILAQQFQFTDRQAGFLMGAAIHDVAQSLGGGFSFSRGAGEVATIVKLTRVTLLAPVVALIGIAIGSAGARRSGRNMSVMAHLRLPWFITAFFAVVALNSLIDIPAVVREYGLFLSKALLLLAVIGTAMRSRLDALMSEGWQGLVPVFVATLVSFVASFLFAWQFI</sequence>
<dbReference type="AlphaFoldDB" id="A0A6L7GBB3"/>
<feature type="transmembrane region" description="Helical" evidence="7">
    <location>
        <begin position="313"/>
        <end position="333"/>
    </location>
</feature>
<comment type="subcellular location">
    <subcellularLocation>
        <location evidence="1">Cell membrane</location>
        <topology evidence="1">Multi-pass membrane protein</topology>
    </subcellularLocation>
</comment>
<comment type="caution">
    <text evidence="8">The sequence shown here is derived from an EMBL/GenBank/DDBJ whole genome shotgun (WGS) entry which is preliminary data.</text>
</comment>
<dbReference type="PANTHER" id="PTHR30106:SF2">
    <property type="entry name" value="UPF0324 INNER MEMBRANE PROTEIN YEIH"/>
    <property type="match status" value="1"/>
</dbReference>
<proteinExistence type="inferred from homology"/>
<evidence type="ECO:0000313" key="8">
    <source>
        <dbReference type="EMBL" id="MXP13259.1"/>
    </source>
</evidence>
<feature type="transmembrane region" description="Helical" evidence="7">
    <location>
        <begin position="118"/>
        <end position="142"/>
    </location>
</feature>
<feature type="transmembrane region" description="Helical" evidence="7">
    <location>
        <begin position="33"/>
        <end position="50"/>
    </location>
</feature>
<evidence type="ECO:0000313" key="9">
    <source>
        <dbReference type="Proteomes" id="UP000473531"/>
    </source>
</evidence>
<dbReference type="Proteomes" id="UP000473531">
    <property type="component" value="Unassembled WGS sequence"/>
</dbReference>
<feature type="transmembrane region" description="Helical" evidence="7">
    <location>
        <begin position="284"/>
        <end position="301"/>
    </location>
</feature>
<evidence type="ECO:0000256" key="7">
    <source>
        <dbReference type="SAM" id="Phobius"/>
    </source>
</evidence>
<dbReference type="OrthoDB" id="5393513at2"/>
<feature type="transmembrane region" description="Helical" evidence="7">
    <location>
        <begin position="87"/>
        <end position="112"/>
    </location>
</feature>
<keyword evidence="3" id="KW-1003">Cell membrane</keyword>
<name>A0A6L7GBB3_9SPHN</name>
<keyword evidence="6 7" id="KW-0472">Membrane</keyword>
<accession>A0A6L7GBB3</accession>
<evidence type="ECO:0000256" key="4">
    <source>
        <dbReference type="ARBA" id="ARBA00022692"/>
    </source>
</evidence>
<evidence type="ECO:0000256" key="2">
    <source>
        <dbReference type="ARBA" id="ARBA00007977"/>
    </source>
</evidence>
<feature type="transmembrane region" description="Helical" evidence="7">
    <location>
        <begin position="252"/>
        <end position="272"/>
    </location>
</feature>
<keyword evidence="5 7" id="KW-1133">Transmembrane helix</keyword>
<dbReference type="EMBL" id="WTYU01000001">
    <property type="protein sequence ID" value="MXP13259.1"/>
    <property type="molecule type" value="Genomic_DNA"/>
</dbReference>
<dbReference type="InterPro" id="IPR018383">
    <property type="entry name" value="UPF0324_pro"/>
</dbReference>
<dbReference type="GO" id="GO:0005886">
    <property type="term" value="C:plasma membrane"/>
    <property type="evidence" value="ECO:0007669"/>
    <property type="project" value="UniProtKB-SubCell"/>
</dbReference>
<evidence type="ECO:0000256" key="1">
    <source>
        <dbReference type="ARBA" id="ARBA00004651"/>
    </source>
</evidence>
<comment type="similarity">
    <text evidence="2">Belongs to the UPF0324 family.</text>
</comment>
<evidence type="ECO:0000256" key="3">
    <source>
        <dbReference type="ARBA" id="ARBA00022475"/>
    </source>
</evidence>
<keyword evidence="9" id="KW-1185">Reference proteome</keyword>
<reference evidence="8 9" key="1">
    <citation type="submission" date="2019-12" db="EMBL/GenBank/DDBJ databases">
        <title>Genomic-based taxomic classification of the family Erythrobacteraceae.</title>
        <authorList>
            <person name="Xu L."/>
        </authorList>
    </citation>
    <scope>NUCLEOTIDE SEQUENCE [LARGE SCALE GENOMIC DNA]</scope>
    <source>
        <strain evidence="8 9">KCTC 52259</strain>
    </source>
</reference>